<keyword evidence="3" id="KW-1185">Reference proteome</keyword>
<evidence type="ECO:0000313" key="3">
    <source>
        <dbReference type="Proteomes" id="UP000286134"/>
    </source>
</evidence>
<comment type="caution">
    <text evidence="2">The sequence shown here is derived from an EMBL/GenBank/DDBJ whole genome shotgun (WGS) entry which is preliminary data.</text>
</comment>
<dbReference type="EMBL" id="MCFK01001522">
    <property type="protein sequence ID" value="RKF64911.1"/>
    <property type="molecule type" value="Genomic_DNA"/>
</dbReference>
<feature type="region of interest" description="Disordered" evidence="1">
    <location>
        <begin position="18"/>
        <end position="58"/>
    </location>
</feature>
<sequence>MFEFIFPILSKLARYVSPSLASPPSTVRSGSTRRSPPLLSTLSCPGDSTTSNSPSPACNCPMPTSRNTHRVSPVFPASRTPLPGSCSSYRHSSRTSPTQPDLTFAFPSPRNSSLMSFWKTSFTRKSRGSGTIGPSSSRLGLFLDKPGRLLRLLIQGVQRLQYPSLGLNHLRQEASHK</sequence>
<feature type="compositionally biased region" description="Polar residues" evidence="1">
    <location>
        <begin position="19"/>
        <end position="58"/>
    </location>
</feature>
<evidence type="ECO:0000313" key="2">
    <source>
        <dbReference type="EMBL" id="RKF64911.1"/>
    </source>
</evidence>
<gene>
    <name evidence="2" type="ORF">OnM2_015031</name>
</gene>
<name>A0A420I5I8_9PEZI</name>
<protein>
    <submittedName>
        <fullName evidence="2">Uncharacterized protein</fullName>
    </submittedName>
</protein>
<accession>A0A420I5I8</accession>
<dbReference type="Proteomes" id="UP000286134">
    <property type="component" value="Unassembled WGS sequence"/>
</dbReference>
<dbReference type="AlphaFoldDB" id="A0A420I5I8"/>
<evidence type="ECO:0000256" key="1">
    <source>
        <dbReference type="SAM" id="MobiDB-lite"/>
    </source>
</evidence>
<proteinExistence type="predicted"/>
<reference evidence="2 3" key="1">
    <citation type="journal article" date="2018" name="BMC Genomics">
        <title>Comparative genome analyses reveal sequence features reflecting distinct modes of host-adaptation between dicot and monocot powdery mildew.</title>
        <authorList>
            <person name="Wu Y."/>
            <person name="Ma X."/>
            <person name="Pan Z."/>
            <person name="Kale S.D."/>
            <person name="Song Y."/>
            <person name="King H."/>
            <person name="Zhang Q."/>
            <person name="Presley C."/>
            <person name="Deng X."/>
            <person name="Wei C.I."/>
            <person name="Xiao S."/>
        </authorList>
    </citation>
    <scope>NUCLEOTIDE SEQUENCE [LARGE SCALE GENOMIC DNA]</scope>
    <source>
        <strain evidence="2">UMSG2</strain>
    </source>
</reference>
<organism evidence="2 3">
    <name type="scientific">Erysiphe neolycopersici</name>
    <dbReference type="NCBI Taxonomy" id="212602"/>
    <lineage>
        <taxon>Eukaryota</taxon>
        <taxon>Fungi</taxon>
        <taxon>Dikarya</taxon>
        <taxon>Ascomycota</taxon>
        <taxon>Pezizomycotina</taxon>
        <taxon>Leotiomycetes</taxon>
        <taxon>Erysiphales</taxon>
        <taxon>Erysiphaceae</taxon>
        <taxon>Erysiphe</taxon>
    </lineage>
</organism>